<comment type="caution">
    <text evidence="2">The sequence shown here is derived from an EMBL/GenBank/DDBJ whole genome shotgun (WGS) entry which is preliminary data.</text>
</comment>
<keyword evidence="3" id="KW-1185">Reference proteome</keyword>
<gene>
    <name evidence="2" type="ORF">BJ554DRAFT_397</name>
</gene>
<dbReference type="AlphaFoldDB" id="A0A8H7ZUG1"/>
<evidence type="ECO:0000313" key="2">
    <source>
        <dbReference type="EMBL" id="KAG5459228.1"/>
    </source>
</evidence>
<sequence>DRSVERVVINTANLTSNICGPTSLNRLILKVKTWNVAQKYLFPLDNPLAPVARRSESAGPTYGSSPPPISLLLVAIGMPSANLIPSLALATWTTSQCRRRTESAAGPPAAPSPSLPHNSLSPFGEPDNLALTPENGGPWPAPSSTPLHNCRRRTCSGFFCFGNPERCLTIKRAPLDCPGQVCSKTGEKTGKCE</sequence>
<protein>
    <submittedName>
        <fullName evidence="2">Uncharacterized protein</fullName>
    </submittedName>
</protein>
<evidence type="ECO:0000256" key="1">
    <source>
        <dbReference type="SAM" id="MobiDB-lite"/>
    </source>
</evidence>
<dbReference type="Proteomes" id="UP000673691">
    <property type="component" value="Unassembled WGS sequence"/>
</dbReference>
<reference evidence="2 3" key="1">
    <citation type="journal article" name="Sci. Rep.">
        <title>Genome-scale phylogenetic analyses confirm Olpidium as the closest living zoosporic fungus to the non-flagellated, terrestrial fungi.</title>
        <authorList>
            <person name="Chang Y."/>
            <person name="Rochon D."/>
            <person name="Sekimoto S."/>
            <person name="Wang Y."/>
            <person name="Chovatia M."/>
            <person name="Sandor L."/>
            <person name="Salamov A."/>
            <person name="Grigoriev I.V."/>
            <person name="Stajich J.E."/>
            <person name="Spatafora J.W."/>
        </authorList>
    </citation>
    <scope>NUCLEOTIDE SEQUENCE [LARGE SCALE GENOMIC DNA]</scope>
    <source>
        <strain evidence="2">S191</strain>
    </source>
</reference>
<evidence type="ECO:0000313" key="3">
    <source>
        <dbReference type="Proteomes" id="UP000673691"/>
    </source>
</evidence>
<organism evidence="2 3">
    <name type="scientific">Olpidium bornovanus</name>
    <dbReference type="NCBI Taxonomy" id="278681"/>
    <lineage>
        <taxon>Eukaryota</taxon>
        <taxon>Fungi</taxon>
        <taxon>Fungi incertae sedis</taxon>
        <taxon>Olpidiomycota</taxon>
        <taxon>Olpidiomycotina</taxon>
        <taxon>Olpidiomycetes</taxon>
        <taxon>Olpidiales</taxon>
        <taxon>Olpidiaceae</taxon>
        <taxon>Olpidium</taxon>
    </lineage>
</organism>
<accession>A0A8H7ZUG1</accession>
<feature type="region of interest" description="Disordered" evidence="1">
    <location>
        <begin position="98"/>
        <end position="140"/>
    </location>
</feature>
<feature type="non-terminal residue" evidence="2">
    <location>
        <position position="1"/>
    </location>
</feature>
<dbReference type="EMBL" id="JAEFCI010007183">
    <property type="protein sequence ID" value="KAG5459228.1"/>
    <property type="molecule type" value="Genomic_DNA"/>
</dbReference>
<name>A0A8H7ZUG1_9FUNG</name>
<proteinExistence type="predicted"/>